<dbReference type="AlphaFoldDB" id="A0A059CB60"/>
<gene>
    <name evidence="2" type="ORF">EUGRSUZ_E04212</name>
</gene>
<reference evidence="2" key="1">
    <citation type="submission" date="2013-07" db="EMBL/GenBank/DDBJ databases">
        <title>The genome of Eucalyptus grandis.</title>
        <authorList>
            <person name="Schmutz J."/>
            <person name="Hayes R."/>
            <person name="Myburg A."/>
            <person name="Tuskan G."/>
            <person name="Grattapaglia D."/>
            <person name="Rokhsar D.S."/>
        </authorList>
    </citation>
    <scope>NUCLEOTIDE SEQUENCE</scope>
    <source>
        <tissue evidence="2">Leaf extractions</tissue>
    </source>
</reference>
<feature type="region of interest" description="Disordered" evidence="1">
    <location>
        <begin position="71"/>
        <end position="91"/>
    </location>
</feature>
<evidence type="ECO:0000313" key="2">
    <source>
        <dbReference type="EMBL" id="KCW75444.1"/>
    </source>
</evidence>
<organism evidence="2">
    <name type="scientific">Eucalyptus grandis</name>
    <name type="common">Flooded gum</name>
    <dbReference type="NCBI Taxonomy" id="71139"/>
    <lineage>
        <taxon>Eukaryota</taxon>
        <taxon>Viridiplantae</taxon>
        <taxon>Streptophyta</taxon>
        <taxon>Embryophyta</taxon>
        <taxon>Tracheophyta</taxon>
        <taxon>Spermatophyta</taxon>
        <taxon>Magnoliopsida</taxon>
        <taxon>eudicotyledons</taxon>
        <taxon>Gunneridae</taxon>
        <taxon>Pentapetalae</taxon>
        <taxon>rosids</taxon>
        <taxon>malvids</taxon>
        <taxon>Myrtales</taxon>
        <taxon>Myrtaceae</taxon>
        <taxon>Myrtoideae</taxon>
        <taxon>Eucalypteae</taxon>
        <taxon>Eucalyptus</taxon>
    </lineage>
</organism>
<dbReference type="InParanoid" id="A0A059CB60"/>
<sequence>MLLEIVFRISFRHFKKTLGNQFKNRTRSHNPSVNSDPDNCNDIGTHFKLLPTDPPSPFLRSLETLNHKPRIQLNKQSNDVHTSEPVFGRER</sequence>
<name>A0A059CB60_EUCGR</name>
<accession>A0A059CB60</accession>
<proteinExistence type="predicted"/>
<dbReference type="Gramene" id="KCW75444">
    <property type="protein sequence ID" value="KCW75444"/>
    <property type="gene ID" value="EUGRSUZ_E04212"/>
</dbReference>
<protein>
    <submittedName>
        <fullName evidence="2">Uncharacterized protein</fullName>
    </submittedName>
</protein>
<dbReference type="EMBL" id="KK198757">
    <property type="protein sequence ID" value="KCW75444.1"/>
    <property type="molecule type" value="Genomic_DNA"/>
</dbReference>
<evidence type="ECO:0000256" key="1">
    <source>
        <dbReference type="SAM" id="MobiDB-lite"/>
    </source>
</evidence>